<sequence length="337" mass="36183">MSSTSSWSPAAVEKAVTVSQEALEEAYVRLNTQLLLCLQRRDTDAALRTAEAIRDMLSSSPTVHQSNSAGGGGGSDSLPSSSAPFHGSPAEQLLQLREQLRTLASTESRRAHNNGSGEATTPDSTSSESGSDNEDDDDDDDDDDDEEETSESEQYSDSVDDKDDDKGREKEGAMVSSSGSNPSRQHQQQQAASHRIAEALIKLRHAFPETASDCPTQDSSALCGAAAAASSSSSSSVPKKTTTTRPSQPFELQPRPPPPRHRVDGGNTKKACSHKTGDDSAKRCVLCLQEPPREGEGIEQDAGDRSQDAEADAVLWERMRAEVAEEMKRLAVVRKNR</sequence>
<dbReference type="KEGG" id="phet:94292153"/>
<feature type="compositionally biased region" description="Low complexity" evidence="1">
    <location>
        <begin position="219"/>
        <end position="236"/>
    </location>
</feature>
<dbReference type="RefSeq" id="XP_067758423.1">
    <property type="nucleotide sequence ID" value="XM_067902076.1"/>
</dbReference>
<name>A0A836ID27_9TRYP</name>
<reference evidence="2 3" key="1">
    <citation type="submission" date="2021-02" db="EMBL/GenBank/DDBJ databases">
        <title>Porcisia hertigi Genome sequencing and assembly.</title>
        <authorList>
            <person name="Almutairi H."/>
            <person name="Gatherer D."/>
        </authorList>
    </citation>
    <scope>NUCLEOTIDE SEQUENCE [LARGE SCALE GENOMIC DNA]</scope>
    <source>
        <strain evidence="2 3">C119</strain>
    </source>
</reference>
<dbReference type="GeneID" id="94292153"/>
<evidence type="ECO:0000313" key="3">
    <source>
        <dbReference type="Proteomes" id="UP000674318"/>
    </source>
</evidence>
<dbReference type="Proteomes" id="UP000674318">
    <property type="component" value="Unassembled WGS sequence"/>
</dbReference>
<dbReference type="EMBL" id="JAFJZO010000015">
    <property type="protein sequence ID" value="KAG5509116.1"/>
    <property type="molecule type" value="Genomic_DNA"/>
</dbReference>
<comment type="caution">
    <text evidence="2">The sequence shown here is derived from an EMBL/GenBank/DDBJ whole genome shotgun (WGS) entry which is preliminary data.</text>
</comment>
<protein>
    <submittedName>
        <fullName evidence="2">Uncharacterized protein</fullName>
    </submittedName>
</protein>
<proteinExistence type="predicted"/>
<dbReference type="OrthoDB" id="268055at2759"/>
<feature type="region of interest" description="Disordered" evidence="1">
    <location>
        <begin position="210"/>
        <end position="283"/>
    </location>
</feature>
<feature type="compositionally biased region" description="Polar residues" evidence="1">
    <location>
        <begin position="113"/>
        <end position="122"/>
    </location>
</feature>
<feature type="compositionally biased region" description="Low complexity" evidence="1">
    <location>
        <begin position="183"/>
        <end position="194"/>
    </location>
</feature>
<keyword evidence="3" id="KW-1185">Reference proteome</keyword>
<feature type="region of interest" description="Disordered" evidence="1">
    <location>
        <begin position="55"/>
        <end position="197"/>
    </location>
</feature>
<feature type="compositionally biased region" description="Polar residues" evidence="1">
    <location>
        <begin position="237"/>
        <end position="247"/>
    </location>
</feature>
<evidence type="ECO:0000313" key="2">
    <source>
        <dbReference type="EMBL" id="KAG5509116.1"/>
    </source>
</evidence>
<feature type="compositionally biased region" description="Acidic residues" evidence="1">
    <location>
        <begin position="131"/>
        <end position="151"/>
    </location>
</feature>
<organism evidence="2 3">
    <name type="scientific">Porcisia hertigi</name>
    <dbReference type="NCBI Taxonomy" id="2761500"/>
    <lineage>
        <taxon>Eukaryota</taxon>
        <taxon>Discoba</taxon>
        <taxon>Euglenozoa</taxon>
        <taxon>Kinetoplastea</taxon>
        <taxon>Metakinetoplastina</taxon>
        <taxon>Trypanosomatida</taxon>
        <taxon>Trypanosomatidae</taxon>
        <taxon>Leishmaniinae</taxon>
        <taxon>Porcisia</taxon>
    </lineage>
</organism>
<gene>
    <name evidence="2" type="ORF">JKF63_06125</name>
</gene>
<accession>A0A836ID27</accession>
<dbReference type="AlphaFoldDB" id="A0A836ID27"/>
<evidence type="ECO:0000256" key="1">
    <source>
        <dbReference type="SAM" id="MobiDB-lite"/>
    </source>
</evidence>